<dbReference type="RefSeq" id="WP_229915423.1">
    <property type="nucleotide sequence ID" value="NZ_BNBE01000001.1"/>
</dbReference>
<keyword evidence="10" id="KW-1185">Reference proteome</keyword>
<feature type="DNA-binding region" description="OmpR/PhoB-type" evidence="6">
    <location>
        <begin position="1"/>
        <end position="94"/>
    </location>
</feature>
<dbReference type="InterPro" id="IPR011990">
    <property type="entry name" value="TPR-like_helical_dom_sf"/>
</dbReference>
<dbReference type="InterPro" id="IPR005158">
    <property type="entry name" value="BTAD"/>
</dbReference>
<proteinExistence type="inferred from homology"/>
<evidence type="ECO:0000256" key="5">
    <source>
        <dbReference type="ARBA" id="ARBA00023163"/>
    </source>
</evidence>
<keyword evidence="4 6" id="KW-0238">DNA-binding</keyword>
<evidence type="ECO:0000256" key="6">
    <source>
        <dbReference type="PROSITE-ProRule" id="PRU01091"/>
    </source>
</evidence>
<name>A0A919BED5_STRFL</name>
<dbReference type="SUPFAM" id="SSF46894">
    <property type="entry name" value="C-terminal effector domain of the bipartite response regulators"/>
    <property type="match status" value="1"/>
</dbReference>
<dbReference type="PANTHER" id="PTHR35807">
    <property type="entry name" value="TRANSCRIPTIONAL REGULATOR REDD-RELATED"/>
    <property type="match status" value="1"/>
</dbReference>
<evidence type="ECO:0000256" key="3">
    <source>
        <dbReference type="ARBA" id="ARBA00023015"/>
    </source>
</evidence>
<protein>
    <recommendedName>
        <fullName evidence="8">OmpR/PhoB-type domain-containing protein</fullName>
    </recommendedName>
</protein>
<sequence length="1020" mass="108450">MRFGLLGTLRLTCDDREIRLGGARQRAVLALLLLRHGRTVSVDELAETVWDGSPPPTARTQISICVAQLRKLFREAGVEGEVIVTSHPGYRLDTGDHGFDLVDFLALTGQASALAGSGRTAEAADAHRRALALWRGPALDGLTGYALEQEACWLEEQRLNALDGHAELRLALGRHQELTAELAALVREHPLRERTRHSLMLAQYRSGCRADALETFRAGHQLSIDELGLEPGTALRELHNAVLREDPAIAAPPTVHDPVRDVPAAPVVREVPAAPLVSTAPAATGTRDVRDVHGVRDVTPAPVAAEEAGNPPAAHGARRPVPPVPAAPPGSPAGPAAPSDLPPNIPSFTGRTAETEVLDALLDGRGDGEPPRVALVTGVAGIGKTALAVHWSHRVAAAFPDGCLHVDLGSAPAAPGEVLGRLLRSLGAPGDRLPDDEASRISLYRRLLRGRQVLVVLDDASSFAQVAPLLPANGGCCVVVTSRETMEELVLRHGAVRVPLGVLDGAESTALLDRIVTGGRTVASPAQTTRLAELCDGLPLALCIAAARLATRPHWTVRRLADRLADEHRRLDELSLGGSRVRASFELSYGCLSPRLASVYQRLSLLDVPDVPAWAVAALLDCPVETAEQYLDELVDAHLLEVSGPDATGQYRYRFQRLLRLYARERAQEDPDRPAAEADRDRALHSWLTVAEAAHRREYGGDHSVVHGPASRPHVDRDLLDDLLDRPLDWFDSERHCLMAAVTQSARLGLAALAWDLAASTVGFCEIRSDTDGWRRLCEEGLAASRAAGDRQGEGVMLGELGASLLYRGESENAIRFLEEADGVLRAGGEVYGAALNACKLAVAVRQRGDADRARVLLDGALPALRAAGDLSAQAHALNNLAQIALDAGDPEEAVRLGGEAVALARGLGATRGAAQAFHRLGRALLAAGRLPEAEAALTEAAGIVRAKRDRLGMAYVLLGLAEARLRAGRADRAGEDLDAALDLAEETGSTVLLGRLHLLQAQLNGSTELAEPVAELPQA</sequence>
<evidence type="ECO:0000259" key="8">
    <source>
        <dbReference type="PROSITE" id="PS51755"/>
    </source>
</evidence>
<feature type="region of interest" description="Disordered" evidence="7">
    <location>
        <begin position="303"/>
        <end position="349"/>
    </location>
</feature>
<dbReference type="PANTHER" id="PTHR35807:SF1">
    <property type="entry name" value="TRANSCRIPTIONAL REGULATOR REDD"/>
    <property type="match status" value="1"/>
</dbReference>
<organism evidence="9 10">
    <name type="scientific">Streptomyces filamentosus</name>
    <name type="common">Streptomyces roseosporus</name>
    <dbReference type="NCBI Taxonomy" id="67294"/>
    <lineage>
        <taxon>Bacteria</taxon>
        <taxon>Bacillati</taxon>
        <taxon>Actinomycetota</taxon>
        <taxon>Actinomycetes</taxon>
        <taxon>Kitasatosporales</taxon>
        <taxon>Streptomycetaceae</taxon>
        <taxon>Streptomyces</taxon>
    </lineage>
</organism>
<dbReference type="GO" id="GO:0000160">
    <property type="term" value="P:phosphorelay signal transduction system"/>
    <property type="evidence" value="ECO:0007669"/>
    <property type="project" value="UniProtKB-KW"/>
</dbReference>
<evidence type="ECO:0000313" key="9">
    <source>
        <dbReference type="EMBL" id="GHF86652.1"/>
    </source>
</evidence>
<dbReference type="Pfam" id="PF00486">
    <property type="entry name" value="Trans_reg_C"/>
    <property type="match status" value="1"/>
</dbReference>
<dbReference type="SMART" id="SM00028">
    <property type="entry name" value="TPR"/>
    <property type="match status" value="4"/>
</dbReference>
<comment type="caution">
    <text evidence="9">The sequence shown here is derived from an EMBL/GenBank/DDBJ whole genome shotgun (WGS) entry which is preliminary data.</text>
</comment>
<dbReference type="SMART" id="SM01043">
    <property type="entry name" value="BTAD"/>
    <property type="match status" value="1"/>
</dbReference>
<evidence type="ECO:0000256" key="7">
    <source>
        <dbReference type="SAM" id="MobiDB-lite"/>
    </source>
</evidence>
<dbReference type="InterPro" id="IPR001867">
    <property type="entry name" value="OmpR/PhoB-type_DNA-bd"/>
</dbReference>
<dbReference type="SUPFAM" id="SSF48452">
    <property type="entry name" value="TPR-like"/>
    <property type="match status" value="2"/>
</dbReference>
<dbReference type="Pfam" id="PF00931">
    <property type="entry name" value="NB-ARC"/>
    <property type="match status" value="1"/>
</dbReference>
<gene>
    <name evidence="9" type="ORF">GCM10017667_13840</name>
</gene>
<accession>A0A919BED5</accession>
<dbReference type="SMART" id="SM00862">
    <property type="entry name" value="Trans_reg_C"/>
    <property type="match status" value="1"/>
</dbReference>
<dbReference type="GO" id="GO:0043531">
    <property type="term" value="F:ADP binding"/>
    <property type="evidence" value="ECO:0007669"/>
    <property type="project" value="InterPro"/>
</dbReference>
<dbReference type="Gene3D" id="3.40.50.300">
    <property type="entry name" value="P-loop containing nucleotide triphosphate hydrolases"/>
    <property type="match status" value="1"/>
</dbReference>
<dbReference type="Pfam" id="PF13424">
    <property type="entry name" value="TPR_12"/>
    <property type="match status" value="1"/>
</dbReference>
<evidence type="ECO:0000313" key="10">
    <source>
        <dbReference type="Proteomes" id="UP000632849"/>
    </source>
</evidence>
<evidence type="ECO:0000256" key="4">
    <source>
        <dbReference type="ARBA" id="ARBA00023125"/>
    </source>
</evidence>
<dbReference type="CDD" id="cd15831">
    <property type="entry name" value="BTAD"/>
    <property type="match status" value="1"/>
</dbReference>
<reference evidence="9" key="1">
    <citation type="journal article" date="2014" name="Int. J. Syst. Evol. Microbiol.">
        <title>Complete genome sequence of Corynebacterium casei LMG S-19264T (=DSM 44701T), isolated from a smear-ripened cheese.</title>
        <authorList>
            <consortium name="US DOE Joint Genome Institute (JGI-PGF)"/>
            <person name="Walter F."/>
            <person name="Albersmeier A."/>
            <person name="Kalinowski J."/>
            <person name="Ruckert C."/>
        </authorList>
    </citation>
    <scope>NUCLEOTIDE SEQUENCE</scope>
    <source>
        <strain evidence="9">JCM 4122</strain>
    </source>
</reference>
<evidence type="ECO:0000256" key="1">
    <source>
        <dbReference type="ARBA" id="ARBA00005820"/>
    </source>
</evidence>
<dbReference type="Pfam" id="PF03704">
    <property type="entry name" value="BTAD"/>
    <property type="match status" value="1"/>
</dbReference>
<dbReference type="InterPro" id="IPR016032">
    <property type="entry name" value="Sig_transdc_resp-reg_C-effctor"/>
</dbReference>
<feature type="compositionally biased region" description="Pro residues" evidence="7">
    <location>
        <begin position="320"/>
        <end position="332"/>
    </location>
</feature>
<reference evidence="9" key="2">
    <citation type="submission" date="2020-09" db="EMBL/GenBank/DDBJ databases">
        <authorList>
            <person name="Sun Q."/>
            <person name="Ohkuma M."/>
        </authorList>
    </citation>
    <scope>NUCLEOTIDE SEQUENCE</scope>
    <source>
        <strain evidence="9">JCM 4122</strain>
    </source>
</reference>
<dbReference type="AlphaFoldDB" id="A0A919BED5"/>
<dbReference type="InterPro" id="IPR002182">
    <property type="entry name" value="NB-ARC"/>
</dbReference>
<dbReference type="InterPro" id="IPR027417">
    <property type="entry name" value="P-loop_NTPase"/>
</dbReference>
<dbReference type="EMBL" id="BNBE01000001">
    <property type="protein sequence ID" value="GHF86652.1"/>
    <property type="molecule type" value="Genomic_DNA"/>
</dbReference>
<dbReference type="Gene3D" id="1.10.10.10">
    <property type="entry name" value="Winged helix-like DNA-binding domain superfamily/Winged helix DNA-binding domain"/>
    <property type="match status" value="1"/>
</dbReference>
<dbReference type="PROSITE" id="PS51755">
    <property type="entry name" value="OMPR_PHOB"/>
    <property type="match status" value="1"/>
</dbReference>
<keyword evidence="3" id="KW-0805">Transcription regulation</keyword>
<dbReference type="InterPro" id="IPR019734">
    <property type="entry name" value="TPR_rpt"/>
</dbReference>
<dbReference type="Proteomes" id="UP000632849">
    <property type="component" value="Unassembled WGS sequence"/>
</dbReference>
<keyword evidence="2" id="KW-0902">Two-component regulatory system</keyword>
<evidence type="ECO:0000256" key="2">
    <source>
        <dbReference type="ARBA" id="ARBA00023012"/>
    </source>
</evidence>
<dbReference type="InterPro" id="IPR036388">
    <property type="entry name" value="WH-like_DNA-bd_sf"/>
</dbReference>
<keyword evidence="5" id="KW-0804">Transcription</keyword>
<dbReference type="SUPFAM" id="SSF52540">
    <property type="entry name" value="P-loop containing nucleoside triphosphate hydrolases"/>
    <property type="match status" value="1"/>
</dbReference>
<dbReference type="GO" id="GO:0006355">
    <property type="term" value="P:regulation of DNA-templated transcription"/>
    <property type="evidence" value="ECO:0007669"/>
    <property type="project" value="InterPro"/>
</dbReference>
<comment type="similarity">
    <text evidence="1">Belongs to the AfsR/DnrI/RedD regulatory family.</text>
</comment>
<dbReference type="Gene3D" id="1.25.40.10">
    <property type="entry name" value="Tetratricopeptide repeat domain"/>
    <property type="match status" value="2"/>
</dbReference>
<dbReference type="PRINTS" id="PR00364">
    <property type="entry name" value="DISEASERSIST"/>
</dbReference>
<dbReference type="InterPro" id="IPR051677">
    <property type="entry name" value="AfsR-DnrI-RedD_regulator"/>
</dbReference>
<feature type="domain" description="OmpR/PhoB-type" evidence="8">
    <location>
        <begin position="1"/>
        <end position="94"/>
    </location>
</feature>
<dbReference type="GO" id="GO:0003677">
    <property type="term" value="F:DNA binding"/>
    <property type="evidence" value="ECO:0007669"/>
    <property type="project" value="UniProtKB-UniRule"/>
</dbReference>